<keyword evidence="10" id="KW-1185">Reference proteome</keyword>
<feature type="binding site" evidence="5 7">
    <location>
        <position position="256"/>
    </location>
    <ligand>
        <name>Mn(2+)</name>
        <dbReference type="ChEBI" id="CHEBI:29035"/>
        <label>1</label>
    </ligand>
</feature>
<dbReference type="PIRSF" id="PIRSF036979">
    <property type="entry name" value="Arginase"/>
    <property type="match status" value="1"/>
</dbReference>
<dbReference type="GO" id="GO:0050415">
    <property type="term" value="F:formimidoylglutamase activity"/>
    <property type="evidence" value="ECO:0007669"/>
    <property type="project" value="UniProtKB-UniRule"/>
</dbReference>
<dbReference type="UniPathway" id="UPA00379">
    <property type="reaction ID" value="UER00552"/>
</dbReference>
<feature type="binding site" evidence="5">
    <location>
        <position position="256"/>
    </location>
    <ligand>
        <name>Mn(2+)</name>
        <dbReference type="ChEBI" id="CHEBI:29035"/>
        <label>2</label>
    </ligand>
</feature>
<evidence type="ECO:0000256" key="8">
    <source>
        <dbReference type="PROSITE-ProRule" id="PRU00742"/>
    </source>
</evidence>
<dbReference type="PANTHER" id="PTHR11358">
    <property type="entry name" value="ARGINASE/AGMATINASE"/>
    <property type="match status" value="1"/>
</dbReference>
<feature type="binding site" evidence="7">
    <location>
        <position position="258"/>
    </location>
    <ligand>
        <name>Mn(2+)</name>
        <dbReference type="ChEBI" id="CHEBI:29035"/>
        <label>1</label>
    </ligand>
</feature>
<keyword evidence="2 5" id="KW-0378">Hydrolase</keyword>
<proteinExistence type="inferred from homology"/>
<evidence type="ECO:0000256" key="3">
    <source>
        <dbReference type="ARBA" id="ARBA00022808"/>
    </source>
</evidence>
<accession>A0A1D8P5G3</accession>
<feature type="binding site" evidence="7">
    <location>
        <position position="167"/>
    </location>
    <ligand>
        <name>Mn(2+)</name>
        <dbReference type="ChEBI" id="CHEBI:29035"/>
        <label>1</label>
    </ligand>
</feature>
<comment type="catalytic activity">
    <reaction evidence="5">
        <text>N-formimidoyl-L-glutamate + H2O = formamide + L-glutamate</text>
        <dbReference type="Rhea" id="RHEA:22492"/>
        <dbReference type="ChEBI" id="CHEBI:15377"/>
        <dbReference type="ChEBI" id="CHEBI:16397"/>
        <dbReference type="ChEBI" id="CHEBI:29985"/>
        <dbReference type="ChEBI" id="CHEBI:58928"/>
        <dbReference type="EC" id="3.5.3.8"/>
    </reaction>
</comment>
<dbReference type="PROSITE" id="PS51409">
    <property type="entry name" value="ARGINASE_2"/>
    <property type="match status" value="1"/>
</dbReference>
<dbReference type="Gene3D" id="3.40.800.10">
    <property type="entry name" value="Ureohydrolase domain"/>
    <property type="match status" value="1"/>
</dbReference>
<dbReference type="InterPro" id="IPR006035">
    <property type="entry name" value="Ureohydrolase"/>
</dbReference>
<dbReference type="AlphaFoldDB" id="A0A1D8P5G3"/>
<evidence type="ECO:0000256" key="6">
    <source>
        <dbReference type="NCBIfam" id="TIGR01227"/>
    </source>
</evidence>
<keyword evidence="4 5" id="KW-0464">Manganese</keyword>
<dbReference type="KEGG" id="lul:LPB138_03495"/>
<keyword evidence="1 5" id="KW-0479">Metal-binding</keyword>
<keyword evidence="3 5" id="KW-0369">Histidine metabolism</keyword>
<evidence type="ECO:0000256" key="2">
    <source>
        <dbReference type="ARBA" id="ARBA00022801"/>
    </source>
</evidence>
<evidence type="ECO:0000313" key="9">
    <source>
        <dbReference type="EMBL" id="AOW19804.1"/>
    </source>
</evidence>
<dbReference type="GO" id="GO:0019556">
    <property type="term" value="P:L-histidine catabolic process to glutamate and formamide"/>
    <property type="evidence" value="ECO:0007669"/>
    <property type="project" value="UniProtKB-UniRule"/>
</dbReference>
<dbReference type="GO" id="GO:0019557">
    <property type="term" value="P:L-histidine catabolic process to glutamate and formate"/>
    <property type="evidence" value="ECO:0007669"/>
    <property type="project" value="UniProtKB-UniPathway"/>
</dbReference>
<feature type="binding site" evidence="5 7">
    <location>
        <position position="165"/>
    </location>
    <ligand>
        <name>Mn(2+)</name>
        <dbReference type="ChEBI" id="CHEBI:29035"/>
        <label>1</label>
    </ligand>
</feature>
<dbReference type="SUPFAM" id="SSF52768">
    <property type="entry name" value="Arginase/deacetylase"/>
    <property type="match status" value="1"/>
</dbReference>
<feature type="binding site" evidence="5">
    <location>
        <position position="167"/>
    </location>
    <ligand>
        <name>Mn(2+)</name>
        <dbReference type="ChEBI" id="CHEBI:29035"/>
        <label>2</label>
    </ligand>
</feature>
<name>A0A1D8P5G3_9FLAO</name>
<dbReference type="HAMAP" id="MF_00737">
    <property type="entry name" value="Formimidoylglutam"/>
    <property type="match status" value="1"/>
</dbReference>
<comment type="similarity">
    <text evidence="5 8">Belongs to the arginase family.</text>
</comment>
<comment type="pathway">
    <text evidence="5">Amino-acid degradation; L-histidine degradation into L-glutamate; L-glutamate from N-formimidoyl-L-glutamate (hydrolase route): step 1/1.</text>
</comment>
<evidence type="ECO:0000256" key="4">
    <source>
        <dbReference type="ARBA" id="ARBA00023211"/>
    </source>
</evidence>
<dbReference type="EC" id="3.5.3.8" evidence="5 6"/>
<dbReference type="PANTHER" id="PTHR11358:SF35">
    <property type="entry name" value="FORMIMIDOYLGLUTAMASE"/>
    <property type="match status" value="1"/>
</dbReference>
<dbReference type="InterPro" id="IPR023696">
    <property type="entry name" value="Ureohydrolase_dom_sf"/>
</dbReference>
<dbReference type="CDD" id="cd09988">
    <property type="entry name" value="Formimidoylglutamase"/>
    <property type="match status" value="1"/>
</dbReference>
<dbReference type="InterPro" id="IPR005923">
    <property type="entry name" value="HutG"/>
</dbReference>
<evidence type="ECO:0000313" key="10">
    <source>
        <dbReference type="Proteomes" id="UP000176050"/>
    </source>
</evidence>
<dbReference type="Proteomes" id="UP000176050">
    <property type="component" value="Chromosome"/>
</dbReference>
<dbReference type="STRING" id="1850246.LPB138_03495"/>
<dbReference type="RefSeq" id="WP_070235943.1">
    <property type="nucleotide sequence ID" value="NZ_CP017478.1"/>
</dbReference>
<dbReference type="Pfam" id="PF00491">
    <property type="entry name" value="Arginase"/>
    <property type="match status" value="1"/>
</dbReference>
<dbReference type="OrthoDB" id="9788689at2"/>
<dbReference type="GO" id="GO:0030145">
    <property type="term" value="F:manganese ion binding"/>
    <property type="evidence" value="ECO:0007669"/>
    <property type="project" value="UniProtKB-UniRule"/>
</dbReference>
<feature type="binding site" evidence="5 7">
    <location>
        <position position="137"/>
    </location>
    <ligand>
        <name>Mn(2+)</name>
        <dbReference type="ChEBI" id="CHEBI:29035"/>
        <label>1</label>
    </ligand>
</feature>
<comment type="function">
    <text evidence="5">Catalyzes the conversion of N-formimidoyl-L-glutamate to L-glutamate and formamide.</text>
</comment>
<evidence type="ECO:0000256" key="1">
    <source>
        <dbReference type="ARBA" id="ARBA00022723"/>
    </source>
</evidence>
<sequence length="327" mass="37045">MEKRSQNKVNPLYKVPSMDNWKGRNTDSSLGKQYWYQTINLIDDFDFYSKPDIVLIGYECDEGVKRNQGRIGAKEGPDKVRQSLGKIPIHFEELNIIDAGNVICLDNDLESSQKLFSEAIQKIINQGAFPIAIGGGHDIAFTHFNGIWNAVKNTEKKRIGIINFDAHFDLRPIVENGNSGTPFNQILSNTEVNKYVNYFPIGIQKQSNTKELFEIADKFGVNYIENFDCESSNINYVIRQLEPFLEKNDWIYITIDLDGFSSAFVSGVSAPSPLGFSPNFIFKVIDYLMNSDKVISCDIAELNPKYDTDEMTANLAAKLVDFIVMNR</sequence>
<comment type="cofactor">
    <cofactor evidence="5 7">
        <name>Mn(2+)</name>
        <dbReference type="ChEBI" id="CHEBI:29035"/>
    </cofactor>
    <text evidence="5 7">Binds 2 manganese ions per subunit.</text>
</comment>
<dbReference type="GO" id="GO:0008783">
    <property type="term" value="F:agmatinase activity"/>
    <property type="evidence" value="ECO:0007669"/>
    <property type="project" value="TreeGrafter"/>
</dbReference>
<dbReference type="EMBL" id="CP017478">
    <property type="protein sequence ID" value="AOW19804.1"/>
    <property type="molecule type" value="Genomic_DNA"/>
</dbReference>
<feature type="binding site" evidence="5">
    <location>
        <position position="165"/>
    </location>
    <ligand>
        <name>Mn(2+)</name>
        <dbReference type="ChEBI" id="CHEBI:29035"/>
        <label>2</label>
    </ligand>
</feature>
<reference evidence="9 10" key="1">
    <citation type="submission" date="2016-10" db="EMBL/GenBank/DDBJ databases">
        <title>Lutibacter sp. LPB0138, isolated from marine gastropod.</title>
        <authorList>
            <person name="Kim E."/>
            <person name="Yi H."/>
        </authorList>
    </citation>
    <scope>NUCLEOTIDE SEQUENCE [LARGE SCALE GENOMIC DNA]</scope>
    <source>
        <strain evidence="9 10">LPB0138</strain>
    </source>
</reference>
<dbReference type="GO" id="GO:0033389">
    <property type="term" value="P:putrescine biosynthetic process from arginine, via agmatine"/>
    <property type="evidence" value="ECO:0007669"/>
    <property type="project" value="TreeGrafter"/>
</dbReference>
<evidence type="ECO:0000256" key="5">
    <source>
        <dbReference type="HAMAP-Rule" id="MF_00737"/>
    </source>
</evidence>
<dbReference type="NCBIfam" id="TIGR01227">
    <property type="entry name" value="hutG"/>
    <property type="match status" value="1"/>
</dbReference>
<organism evidence="9 10">
    <name type="scientific">Urechidicola croceus</name>
    <dbReference type="NCBI Taxonomy" id="1850246"/>
    <lineage>
        <taxon>Bacteria</taxon>
        <taxon>Pseudomonadati</taxon>
        <taxon>Bacteroidota</taxon>
        <taxon>Flavobacteriia</taxon>
        <taxon>Flavobacteriales</taxon>
        <taxon>Flavobacteriaceae</taxon>
        <taxon>Urechidicola</taxon>
    </lineage>
</organism>
<feature type="binding site" evidence="5 7">
    <location>
        <position position="169"/>
    </location>
    <ligand>
        <name>Mn(2+)</name>
        <dbReference type="ChEBI" id="CHEBI:29035"/>
        <label>1</label>
    </ligand>
</feature>
<feature type="binding site" evidence="5">
    <location>
        <position position="258"/>
    </location>
    <ligand>
        <name>Mn(2+)</name>
        <dbReference type="ChEBI" id="CHEBI:29035"/>
        <label>2</label>
    </ligand>
</feature>
<protein>
    <recommendedName>
        <fullName evidence="5 6">Formimidoylglutamase</fullName>
        <ecNumber evidence="5 6">3.5.3.8</ecNumber>
    </recommendedName>
    <alternativeName>
        <fullName evidence="5">Formiminoglutamase</fullName>
    </alternativeName>
    <alternativeName>
        <fullName evidence="5">Formiminoglutamate hydrolase</fullName>
    </alternativeName>
</protein>
<gene>
    <name evidence="5" type="primary">hutG</name>
    <name evidence="9" type="ORF">LPB138_03495</name>
</gene>
<evidence type="ECO:0000256" key="7">
    <source>
        <dbReference type="PIRSR" id="PIRSR036979-1"/>
    </source>
</evidence>